<reference evidence="4 5" key="1">
    <citation type="submission" date="2017-06" db="EMBL/GenBank/DDBJ databases">
        <title>Azoarcus sp. TSNA42 complete genome sequence.</title>
        <authorList>
            <person name="Woo J.-H."/>
            <person name="Kim H.-S."/>
        </authorList>
    </citation>
    <scope>NUCLEOTIDE SEQUENCE [LARGE SCALE GENOMIC DNA]</scope>
    <source>
        <strain evidence="4 5">TSNA42</strain>
    </source>
</reference>
<name>A0A2U8GWX8_9RHOO</name>
<dbReference type="InterPro" id="IPR029045">
    <property type="entry name" value="ClpP/crotonase-like_dom_sf"/>
</dbReference>
<evidence type="ECO:0000256" key="2">
    <source>
        <dbReference type="ARBA" id="ARBA00023140"/>
    </source>
</evidence>
<dbReference type="PANTHER" id="PTHR43684:SF1">
    <property type="entry name" value="ENOYL-COA DELTA ISOMERASE 2"/>
    <property type="match status" value="1"/>
</dbReference>
<accession>A0A2U8GWX8</accession>
<dbReference type="Pfam" id="PF00378">
    <property type="entry name" value="ECH_1"/>
    <property type="match status" value="1"/>
</dbReference>
<evidence type="ECO:0000313" key="5">
    <source>
        <dbReference type="Proteomes" id="UP000244902"/>
    </source>
</evidence>
<dbReference type="Proteomes" id="UP000244902">
    <property type="component" value="Chromosome"/>
</dbReference>
<organism evidence="4 5">
    <name type="scientific">Parazoarcus communis</name>
    <dbReference type="NCBI Taxonomy" id="41977"/>
    <lineage>
        <taxon>Bacteria</taxon>
        <taxon>Pseudomonadati</taxon>
        <taxon>Pseudomonadota</taxon>
        <taxon>Betaproteobacteria</taxon>
        <taxon>Rhodocyclales</taxon>
        <taxon>Zoogloeaceae</taxon>
        <taxon>Parazoarcus</taxon>
    </lineage>
</organism>
<evidence type="ECO:0000313" key="4">
    <source>
        <dbReference type="EMBL" id="AWI77900.1"/>
    </source>
</evidence>
<dbReference type="SUPFAM" id="SSF52096">
    <property type="entry name" value="ClpP/crotonase"/>
    <property type="match status" value="1"/>
</dbReference>
<dbReference type="GO" id="GO:0004165">
    <property type="term" value="F:delta(3)-delta(2)-enoyl-CoA isomerase activity"/>
    <property type="evidence" value="ECO:0007669"/>
    <property type="project" value="UniProtKB-ARBA"/>
</dbReference>
<proteinExistence type="predicted"/>
<dbReference type="AlphaFoldDB" id="A0A2U8GWX8"/>
<keyword evidence="2" id="KW-0576">Peroxisome</keyword>
<dbReference type="Gene3D" id="3.90.226.10">
    <property type="entry name" value="2-enoyl-CoA Hydratase, Chain A, domain 1"/>
    <property type="match status" value="1"/>
</dbReference>
<dbReference type="OrthoDB" id="9797151at2"/>
<dbReference type="InterPro" id="IPR001753">
    <property type="entry name" value="Enoyl-CoA_hydra/iso"/>
</dbReference>
<dbReference type="PANTHER" id="PTHR43684">
    <property type="match status" value="1"/>
</dbReference>
<dbReference type="InterPro" id="IPR051053">
    <property type="entry name" value="ECH/Chromodomain_protein"/>
</dbReference>
<dbReference type="CDD" id="cd06558">
    <property type="entry name" value="crotonase-like"/>
    <property type="match status" value="1"/>
</dbReference>
<sequence length="257" mass="26908">MTRVLETRTGGVLRLTINRPEVRNALDGATYRGLTAALAAADADAEIAAVVLTGAGGHFTAGNDLKDFQQPREGEDRPAAAFLRQLAAFGKPLIAAVEGSAVGIGVTLLLHCDFVYAGDTARFRMPFVPLGLTPEGGSSLLLPKLVGVRKARDWLLRGRAFDTVEALDAGLLTGAVAAGTALAEAEKVAQELAGLPAEAVRLTKAMLHGRERSDLSDTLAEEFVIFSARLHSAEAQAAFAGFFAAREVPSPQTDATT</sequence>
<evidence type="ECO:0000256" key="1">
    <source>
        <dbReference type="ARBA" id="ARBA00004275"/>
    </source>
</evidence>
<protein>
    <submittedName>
        <fullName evidence="4">Enoyl-CoA hydratase</fullName>
    </submittedName>
</protein>
<evidence type="ECO:0000256" key="3">
    <source>
        <dbReference type="ARBA" id="ARBA00023235"/>
    </source>
</evidence>
<comment type="subcellular location">
    <subcellularLocation>
        <location evidence="1">Peroxisome</location>
    </subcellularLocation>
</comment>
<gene>
    <name evidence="4" type="ORF">CEW87_00200</name>
</gene>
<keyword evidence="3" id="KW-0413">Isomerase</keyword>
<dbReference type="RefSeq" id="WP_108971029.1">
    <property type="nucleotide sequence ID" value="NZ_CP022188.1"/>
</dbReference>
<dbReference type="EMBL" id="CP022188">
    <property type="protein sequence ID" value="AWI77900.1"/>
    <property type="molecule type" value="Genomic_DNA"/>
</dbReference>